<reference evidence="3" key="1">
    <citation type="submission" date="2022-10" db="EMBL/GenBank/DDBJ databases">
        <title>Genome assembly of Pristionchus species.</title>
        <authorList>
            <person name="Yoshida K."/>
            <person name="Sommer R.J."/>
        </authorList>
    </citation>
    <scope>NUCLEOTIDE SEQUENCE [LARGE SCALE GENOMIC DNA]</scope>
    <source>
        <strain evidence="3">RS5460</strain>
    </source>
</reference>
<keyword evidence="1" id="KW-0812">Transmembrane</keyword>
<comment type="caution">
    <text evidence="2">The sequence shown here is derived from an EMBL/GenBank/DDBJ whole genome shotgun (WGS) entry which is preliminary data.</text>
</comment>
<protein>
    <submittedName>
        <fullName evidence="2">Uncharacterized protein</fullName>
    </submittedName>
</protein>
<accession>A0AAN5CP62</accession>
<name>A0AAN5CP62_9BILA</name>
<proteinExistence type="predicted"/>
<dbReference type="Proteomes" id="UP001328107">
    <property type="component" value="Unassembled WGS sequence"/>
</dbReference>
<dbReference type="EMBL" id="BTRK01000004">
    <property type="protein sequence ID" value="GMR48017.1"/>
    <property type="molecule type" value="Genomic_DNA"/>
</dbReference>
<feature type="transmembrane region" description="Helical" evidence="1">
    <location>
        <begin position="6"/>
        <end position="30"/>
    </location>
</feature>
<evidence type="ECO:0000256" key="1">
    <source>
        <dbReference type="SAM" id="Phobius"/>
    </source>
</evidence>
<evidence type="ECO:0000313" key="2">
    <source>
        <dbReference type="EMBL" id="GMR48017.1"/>
    </source>
</evidence>
<gene>
    <name evidence="2" type="ORF">PMAYCL1PPCAC_18212</name>
</gene>
<evidence type="ECO:0000313" key="3">
    <source>
        <dbReference type="Proteomes" id="UP001328107"/>
    </source>
</evidence>
<keyword evidence="3" id="KW-1185">Reference proteome</keyword>
<keyword evidence="1" id="KW-0472">Membrane</keyword>
<dbReference type="AlphaFoldDB" id="A0AAN5CP62"/>
<keyword evidence="1" id="KW-1133">Transmembrane helix</keyword>
<organism evidence="2 3">
    <name type="scientific">Pristionchus mayeri</name>
    <dbReference type="NCBI Taxonomy" id="1317129"/>
    <lineage>
        <taxon>Eukaryota</taxon>
        <taxon>Metazoa</taxon>
        <taxon>Ecdysozoa</taxon>
        <taxon>Nematoda</taxon>
        <taxon>Chromadorea</taxon>
        <taxon>Rhabditida</taxon>
        <taxon>Rhabditina</taxon>
        <taxon>Diplogasteromorpha</taxon>
        <taxon>Diplogasteroidea</taxon>
        <taxon>Neodiplogasteridae</taxon>
        <taxon>Pristionchus</taxon>
    </lineage>
</organism>
<sequence>MIGDSFVNFLIIAFLIAILVLCIGGTLLCTRGDPWEEEMRFDCASTVNQESITISQAHSSMMESDRVRTSESSLPPIDEEMMRVMENDPSGGVVLDRMDRKTAEALAVERILKDGQSSLFNHLALPQPSEVRVVASKRDFL</sequence>